<gene>
    <name evidence="3" type="primary">pcaD_1</name>
    <name evidence="3" type="ORF">GCM10009838_30700</name>
</gene>
<dbReference type="PANTHER" id="PTHR33570:SF2">
    <property type="entry name" value="CARBOXYMUCONOLACTONE DECARBOXYLASE-LIKE DOMAIN-CONTAINING PROTEIN"/>
    <property type="match status" value="1"/>
</dbReference>
<dbReference type="InterPro" id="IPR003779">
    <property type="entry name" value="CMD-like"/>
</dbReference>
<organism evidence="3 4">
    <name type="scientific">Catenulispora subtropica</name>
    <dbReference type="NCBI Taxonomy" id="450798"/>
    <lineage>
        <taxon>Bacteria</taxon>
        <taxon>Bacillati</taxon>
        <taxon>Actinomycetota</taxon>
        <taxon>Actinomycetes</taxon>
        <taxon>Catenulisporales</taxon>
        <taxon>Catenulisporaceae</taxon>
        <taxon>Catenulispora</taxon>
    </lineage>
</organism>
<dbReference type="PANTHER" id="PTHR33570">
    <property type="entry name" value="4-CARBOXYMUCONOLACTONE DECARBOXYLASE FAMILY PROTEIN"/>
    <property type="match status" value="1"/>
</dbReference>
<protein>
    <submittedName>
        <fullName evidence="3">3-oxoadipate enol-lactonase</fullName>
    </submittedName>
</protein>
<feature type="domain" description="Carboxymuconolactone decarboxylase-like" evidence="2">
    <location>
        <begin position="285"/>
        <end position="367"/>
    </location>
</feature>
<dbReference type="SUPFAM" id="SSF69118">
    <property type="entry name" value="AhpD-like"/>
    <property type="match status" value="1"/>
</dbReference>
<comment type="caution">
    <text evidence="3">The sequence shown here is derived from an EMBL/GenBank/DDBJ whole genome shotgun (WGS) entry which is preliminary data.</text>
</comment>
<dbReference type="InterPro" id="IPR000073">
    <property type="entry name" value="AB_hydrolase_1"/>
</dbReference>
<dbReference type="Pfam" id="PF00561">
    <property type="entry name" value="Abhydrolase_1"/>
    <property type="match status" value="1"/>
</dbReference>
<dbReference type="EMBL" id="BAAAQM010000015">
    <property type="protein sequence ID" value="GAA1969830.1"/>
    <property type="molecule type" value="Genomic_DNA"/>
</dbReference>
<proteinExistence type="predicted"/>
<dbReference type="PRINTS" id="PR00111">
    <property type="entry name" value="ABHYDROLASE"/>
</dbReference>
<accession>A0ABN2RIR2</accession>
<dbReference type="InterPro" id="IPR029058">
    <property type="entry name" value="AB_hydrolase_fold"/>
</dbReference>
<reference evidence="3 4" key="1">
    <citation type="journal article" date="2019" name="Int. J. Syst. Evol. Microbiol.">
        <title>The Global Catalogue of Microorganisms (GCM) 10K type strain sequencing project: providing services to taxonomists for standard genome sequencing and annotation.</title>
        <authorList>
            <consortium name="The Broad Institute Genomics Platform"/>
            <consortium name="The Broad Institute Genome Sequencing Center for Infectious Disease"/>
            <person name="Wu L."/>
            <person name="Ma J."/>
        </authorList>
    </citation>
    <scope>NUCLEOTIDE SEQUENCE [LARGE SCALE GENOMIC DNA]</scope>
    <source>
        <strain evidence="3 4">JCM 16013</strain>
    </source>
</reference>
<dbReference type="InterPro" id="IPR052512">
    <property type="entry name" value="4CMD/NDH-1_regulator"/>
</dbReference>
<dbReference type="Proteomes" id="UP001499854">
    <property type="component" value="Unassembled WGS sequence"/>
</dbReference>
<dbReference type="InterPro" id="IPR012788">
    <property type="entry name" value="Decarb_PcaC"/>
</dbReference>
<evidence type="ECO:0000259" key="2">
    <source>
        <dbReference type="Pfam" id="PF02627"/>
    </source>
</evidence>
<evidence type="ECO:0000313" key="4">
    <source>
        <dbReference type="Proteomes" id="UP001499854"/>
    </source>
</evidence>
<dbReference type="SUPFAM" id="SSF53474">
    <property type="entry name" value="alpha/beta-Hydrolases"/>
    <property type="match status" value="1"/>
</dbReference>
<dbReference type="RefSeq" id="WP_344657682.1">
    <property type="nucleotide sequence ID" value="NZ_BAAAQM010000015.1"/>
</dbReference>
<evidence type="ECO:0000313" key="3">
    <source>
        <dbReference type="EMBL" id="GAA1969830.1"/>
    </source>
</evidence>
<sequence>MRLHHRLDGPAAGTPLLLGPSIGTSLRLWEPQLDALTRRHRVLRFDLPGHGGSPAVPDARTTRELAAYVLALADAQGWDAFAYAGVSLGGAIGARIAIDHPERVTRLALLASSADFGGSRPWLDRAELVRAEGTAPLLTTSPARWFADPAATADSTLGRALLSDLAAADPEGYARCCEAIADHDVTAVLGRIQAPTLVVQGRQDPATPPVHGRALADGIPHARLLELPGAAHLPGVDRPAAVTDALLRHFEGDPLASGFEVRRAVLGTAHVDRAVAAATPFTAGFQDLITRYAWGEIWTRPGLDRRTRSAVTLTALVAGGHEKELALHIRGALNNGLSRGEIEEVLLQTAVYCGVPAANSAFAVAQEVLNSIDEEASA</sequence>
<dbReference type="NCBIfam" id="TIGR02425">
    <property type="entry name" value="decarb_PcaC"/>
    <property type="match status" value="1"/>
</dbReference>
<dbReference type="Gene3D" id="1.20.1290.10">
    <property type="entry name" value="AhpD-like"/>
    <property type="match status" value="1"/>
</dbReference>
<dbReference type="Pfam" id="PF02627">
    <property type="entry name" value="CMD"/>
    <property type="match status" value="1"/>
</dbReference>
<dbReference type="Gene3D" id="3.40.50.1820">
    <property type="entry name" value="alpha/beta hydrolase"/>
    <property type="match status" value="1"/>
</dbReference>
<evidence type="ECO:0000259" key="1">
    <source>
        <dbReference type="Pfam" id="PF00561"/>
    </source>
</evidence>
<name>A0ABN2RIR2_9ACTN</name>
<feature type="domain" description="AB hydrolase-1" evidence="1">
    <location>
        <begin position="15"/>
        <end position="238"/>
    </location>
</feature>
<dbReference type="InterPro" id="IPR029032">
    <property type="entry name" value="AhpD-like"/>
</dbReference>
<keyword evidence="4" id="KW-1185">Reference proteome</keyword>